<dbReference type="STRING" id="407821.A0A087TMJ9"/>
<dbReference type="Pfam" id="PF00078">
    <property type="entry name" value="RVT_1"/>
    <property type="match status" value="1"/>
</dbReference>
<keyword evidence="3" id="KW-1185">Reference proteome</keyword>
<gene>
    <name evidence="2" type="ORF">X975_05898</name>
</gene>
<dbReference type="CDD" id="cd01650">
    <property type="entry name" value="RT_nLTR_like"/>
    <property type="match status" value="1"/>
</dbReference>
<protein>
    <submittedName>
        <fullName evidence="2">RNA-directed DNA polymerase from mobile element jockey</fullName>
    </submittedName>
</protein>
<dbReference type="PROSITE" id="PS50878">
    <property type="entry name" value="RT_POL"/>
    <property type="match status" value="1"/>
</dbReference>
<dbReference type="EMBL" id="KK115908">
    <property type="protein sequence ID" value="KFM66338.1"/>
    <property type="molecule type" value="Genomic_DNA"/>
</dbReference>
<feature type="non-terminal residue" evidence="2">
    <location>
        <position position="396"/>
    </location>
</feature>
<keyword evidence="2" id="KW-0548">Nucleotidyltransferase</keyword>
<dbReference type="InterPro" id="IPR052560">
    <property type="entry name" value="RdDP_mobile_element"/>
</dbReference>
<accession>A0A087TMJ9</accession>
<evidence type="ECO:0000313" key="2">
    <source>
        <dbReference type="EMBL" id="KFM66338.1"/>
    </source>
</evidence>
<keyword evidence="2" id="KW-0808">Transferase</keyword>
<dbReference type="GO" id="GO:0003964">
    <property type="term" value="F:RNA-directed DNA polymerase activity"/>
    <property type="evidence" value="ECO:0007669"/>
    <property type="project" value="UniProtKB-KW"/>
</dbReference>
<dbReference type="PANTHER" id="PTHR36688">
    <property type="entry name" value="ENDO/EXONUCLEASE/PHOSPHATASE DOMAIN-CONTAINING PROTEIN"/>
    <property type="match status" value="1"/>
</dbReference>
<dbReference type="PANTHER" id="PTHR36688:SF1">
    <property type="entry name" value="ENDONUCLEASE_EXONUCLEASE_PHOSPHATASE DOMAIN-CONTAINING PROTEIN"/>
    <property type="match status" value="1"/>
</dbReference>
<dbReference type="OrthoDB" id="6434707at2759"/>
<name>A0A087TMJ9_STEMI</name>
<organism evidence="2 3">
    <name type="scientific">Stegodyphus mimosarum</name>
    <name type="common">African social velvet spider</name>
    <dbReference type="NCBI Taxonomy" id="407821"/>
    <lineage>
        <taxon>Eukaryota</taxon>
        <taxon>Metazoa</taxon>
        <taxon>Ecdysozoa</taxon>
        <taxon>Arthropoda</taxon>
        <taxon>Chelicerata</taxon>
        <taxon>Arachnida</taxon>
        <taxon>Araneae</taxon>
        <taxon>Araneomorphae</taxon>
        <taxon>Entelegynae</taxon>
        <taxon>Eresoidea</taxon>
        <taxon>Eresidae</taxon>
        <taxon>Stegodyphus</taxon>
    </lineage>
</organism>
<dbReference type="Proteomes" id="UP000054359">
    <property type="component" value="Unassembled WGS sequence"/>
</dbReference>
<dbReference type="InterPro" id="IPR043502">
    <property type="entry name" value="DNA/RNA_pol_sf"/>
</dbReference>
<dbReference type="InterPro" id="IPR000477">
    <property type="entry name" value="RT_dom"/>
</dbReference>
<dbReference type="OMA" id="HEVIIPY"/>
<reference evidence="2 3" key="1">
    <citation type="submission" date="2013-11" db="EMBL/GenBank/DDBJ databases">
        <title>Genome sequencing of Stegodyphus mimosarum.</title>
        <authorList>
            <person name="Bechsgaard J."/>
        </authorList>
    </citation>
    <scope>NUCLEOTIDE SEQUENCE [LARGE SCALE GENOMIC DNA]</scope>
</reference>
<dbReference type="AlphaFoldDB" id="A0A087TMJ9"/>
<feature type="domain" description="Reverse transcriptase" evidence="1">
    <location>
        <begin position="45"/>
        <end position="312"/>
    </location>
</feature>
<keyword evidence="2" id="KW-0695">RNA-directed DNA polymerase</keyword>
<dbReference type="SUPFAM" id="SSF56672">
    <property type="entry name" value="DNA/RNA polymerases"/>
    <property type="match status" value="1"/>
</dbReference>
<evidence type="ECO:0000313" key="3">
    <source>
        <dbReference type="Proteomes" id="UP000054359"/>
    </source>
</evidence>
<sequence length="396" mass="45004">MPSEVCSYIKRLRRKKSPGLNGISNQMIKNFPPKTICYFTKLANCILQWQHFPACWKTAQITPILKPDIPATAPESYRPISLLSSVSKLMEAIILSRLNKYLEEHEVIIPYQFGFRQKHSTTHQLYRVVEMISDGLQRSRVTGGQFLDIAKAFDRVWLDALTYKLHNLGLPGYITNTIKSYLTGRHFVVHVSGTLSTSRPIRAGVPQGSLLGPTLFNIYVNDIPTTPNTTLAMYADDTAILTQSAFVGSAIQHLQEHIQALEAWLVKCRIKVNVEKTYAILFTTKKKFPVCLQMYGESIPWVKQVPYLGVILTKSLTWNPHITNIIRKFRASKASLFPLIARNSVLSIDNKFLIYKSMLRLILSYACPVWAYSCKSLRKRQQAAQNGEIRQICNVP</sequence>
<proteinExistence type="predicted"/>
<evidence type="ECO:0000259" key="1">
    <source>
        <dbReference type="PROSITE" id="PS50878"/>
    </source>
</evidence>